<dbReference type="EC" id="1.3.1.-" evidence="7"/>
<accession>A0A2T0X894</accession>
<keyword evidence="9" id="KW-0547">Nucleotide-binding</keyword>
<dbReference type="InterPro" id="IPR018517">
    <property type="entry name" value="tRNA_hU_synthase_CS"/>
</dbReference>
<dbReference type="PROSITE" id="PS01136">
    <property type="entry name" value="UPF0034"/>
    <property type="match status" value="1"/>
</dbReference>
<comment type="similarity">
    <text evidence="7">Belongs to the dus family.</text>
</comment>
<protein>
    <recommendedName>
        <fullName evidence="7">tRNA-dihydrouridine synthase</fullName>
        <ecNumber evidence="7">1.3.1.-</ecNumber>
    </recommendedName>
</protein>
<dbReference type="SUPFAM" id="SSF51395">
    <property type="entry name" value="FMN-linked oxidoreductases"/>
    <property type="match status" value="1"/>
</dbReference>
<dbReference type="GO" id="GO:0003723">
    <property type="term" value="F:RNA binding"/>
    <property type="evidence" value="ECO:0007669"/>
    <property type="project" value="TreeGrafter"/>
</dbReference>
<feature type="binding site" evidence="9">
    <location>
        <position position="68"/>
    </location>
    <ligand>
        <name>FMN</name>
        <dbReference type="ChEBI" id="CHEBI:58210"/>
    </ligand>
</feature>
<sequence length="317" mass="32898">MRIGSVELKGRVLLAPMAGITDLPFRRLVRRFGVALTTSEMIASGEFLTRRPGTREKAELEAEGGAVQLAGREPGPMAEAARAVAGMGARIVDINMGCPAKKVTGGASGSALMREPDRALRLVEAVVGAVDVPVTVKMRLGWDERQLNAPALARRAEAAGAQAIAVHGRTRCQFYRGTADWDAIAGVVRAVSVPVIANGDVIDAAAAGEALRRSGAAAVMVGRGAQGAPWMPAAIEAGLAGHAPPRFDAFSVTSEHYEAILAFYGAALGHRVARKHLGWAMDRAGTPLALRRAVLTAPDPAAVRALLPGALSSDLAA</sequence>
<evidence type="ECO:0000256" key="4">
    <source>
        <dbReference type="ARBA" id="ARBA00022694"/>
    </source>
</evidence>
<dbReference type="InterPro" id="IPR001269">
    <property type="entry name" value="DUS_fam"/>
</dbReference>
<dbReference type="Gene3D" id="3.20.20.70">
    <property type="entry name" value="Aldolase class I"/>
    <property type="match status" value="1"/>
</dbReference>
<feature type="binding site" evidence="9">
    <location>
        <begin position="222"/>
        <end position="223"/>
    </location>
    <ligand>
        <name>FMN</name>
        <dbReference type="ChEBI" id="CHEBI:58210"/>
    </ligand>
</feature>
<evidence type="ECO:0000313" key="12">
    <source>
        <dbReference type="Proteomes" id="UP000238801"/>
    </source>
</evidence>
<keyword evidence="3 7" id="KW-0288">FMN</keyword>
<keyword evidence="12" id="KW-1185">Reference proteome</keyword>
<organism evidence="11 12">
    <name type="scientific">Hasllibacter halocynthiae</name>
    <dbReference type="NCBI Taxonomy" id="595589"/>
    <lineage>
        <taxon>Bacteria</taxon>
        <taxon>Pseudomonadati</taxon>
        <taxon>Pseudomonadota</taxon>
        <taxon>Alphaproteobacteria</taxon>
        <taxon>Rhodobacterales</taxon>
        <taxon>Roseobacteraceae</taxon>
        <taxon>Hasllibacter</taxon>
    </lineage>
</organism>
<keyword evidence="2 7" id="KW-0285">Flavoprotein</keyword>
<dbReference type="OrthoDB" id="9764501at2"/>
<keyword evidence="4 7" id="KW-0819">tRNA processing</keyword>
<dbReference type="PANTHER" id="PTHR45846:SF1">
    <property type="entry name" value="TRNA-DIHYDROURIDINE(47) SYNTHASE [NAD(P)(+)]-LIKE"/>
    <property type="match status" value="1"/>
</dbReference>
<feature type="binding site" evidence="9">
    <location>
        <position position="167"/>
    </location>
    <ligand>
        <name>FMN</name>
        <dbReference type="ChEBI" id="CHEBI:58210"/>
    </ligand>
</feature>
<evidence type="ECO:0000256" key="1">
    <source>
        <dbReference type="ARBA" id="ARBA00001917"/>
    </source>
</evidence>
<comment type="function">
    <text evidence="7">Catalyzes the synthesis of 5,6-dihydrouridine (D), a modified base found in the D-loop of most tRNAs, via the reduction of the C5-C6 double bond in target uridines.</text>
</comment>
<dbReference type="Proteomes" id="UP000238801">
    <property type="component" value="Unassembled WGS sequence"/>
</dbReference>
<evidence type="ECO:0000256" key="5">
    <source>
        <dbReference type="ARBA" id="ARBA00022857"/>
    </source>
</evidence>
<keyword evidence="5" id="KW-0521">NADP</keyword>
<evidence type="ECO:0000313" key="11">
    <source>
        <dbReference type="EMBL" id="PRY95172.1"/>
    </source>
</evidence>
<dbReference type="GO" id="GO:0017150">
    <property type="term" value="F:tRNA dihydrouridine synthase activity"/>
    <property type="evidence" value="ECO:0007669"/>
    <property type="project" value="InterPro"/>
</dbReference>
<dbReference type="InterPro" id="IPR004652">
    <property type="entry name" value="DusB-like"/>
</dbReference>
<dbReference type="CDD" id="cd02801">
    <property type="entry name" value="DUS_like_FMN"/>
    <property type="match status" value="1"/>
</dbReference>
<evidence type="ECO:0000256" key="9">
    <source>
        <dbReference type="PIRSR" id="PIRSR006621-2"/>
    </source>
</evidence>
<reference evidence="11 12" key="1">
    <citation type="submission" date="2018-03" db="EMBL/GenBank/DDBJ databases">
        <title>Genomic Encyclopedia of Archaeal and Bacterial Type Strains, Phase II (KMG-II): from individual species to whole genera.</title>
        <authorList>
            <person name="Goeker M."/>
        </authorList>
    </citation>
    <scope>NUCLEOTIDE SEQUENCE [LARGE SCALE GENOMIC DNA]</scope>
    <source>
        <strain evidence="11 12">DSM 29318</strain>
    </source>
</reference>
<comment type="cofactor">
    <cofactor evidence="1 7 9">
        <name>FMN</name>
        <dbReference type="ChEBI" id="CHEBI:58210"/>
    </cofactor>
</comment>
<dbReference type="GO" id="GO:0050660">
    <property type="term" value="F:flavin adenine dinucleotide binding"/>
    <property type="evidence" value="ECO:0007669"/>
    <property type="project" value="InterPro"/>
</dbReference>
<dbReference type="NCBIfam" id="TIGR00737">
    <property type="entry name" value="nifR3_yhdG"/>
    <property type="match status" value="1"/>
</dbReference>
<keyword evidence="6 7" id="KW-0560">Oxidoreductase</keyword>
<evidence type="ECO:0000256" key="3">
    <source>
        <dbReference type="ARBA" id="ARBA00022643"/>
    </source>
</evidence>
<evidence type="ECO:0000256" key="8">
    <source>
        <dbReference type="PIRSR" id="PIRSR006621-1"/>
    </source>
</evidence>
<dbReference type="InterPro" id="IPR013785">
    <property type="entry name" value="Aldolase_TIM"/>
</dbReference>
<evidence type="ECO:0000256" key="6">
    <source>
        <dbReference type="ARBA" id="ARBA00023002"/>
    </source>
</evidence>
<feature type="binding site" evidence="9">
    <location>
        <position position="137"/>
    </location>
    <ligand>
        <name>FMN</name>
        <dbReference type="ChEBI" id="CHEBI:58210"/>
    </ligand>
</feature>
<dbReference type="PIRSF" id="PIRSF006621">
    <property type="entry name" value="Dus"/>
    <property type="match status" value="1"/>
</dbReference>
<evidence type="ECO:0000259" key="10">
    <source>
        <dbReference type="Pfam" id="PF01207"/>
    </source>
</evidence>
<feature type="domain" description="DUS-like FMN-binding" evidence="10">
    <location>
        <begin position="13"/>
        <end position="292"/>
    </location>
</feature>
<dbReference type="PANTHER" id="PTHR45846">
    <property type="entry name" value="TRNA-DIHYDROURIDINE(47) SYNTHASE [NAD(P)(+)]-LIKE"/>
    <property type="match status" value="1"/>
</dbReference>
<proteinExistence type="inferred from homology"/>
<comment type="caution">
    <text evidence="11">The sequence shown here is derived from an EMBL/GenBank/DDBJ whole genome shotgun (WGS) entry which is preliminary data.</text>
</comment>
<evidence type="ECO:0000256" key="7">
    <source>
        <dbReference type="PIRNR" id="PIRNR006621"/>
    </source>
</evidence>
<dbReference type="RefSeq" id="WP_106159582.1">
    <property type="nucleotide sequence ID" value="NZ_PVTT01000001.1"/>
</dbReference>
<dbReference type="InterPro" id="IPR035587">
    <property type="entry name" value="DUS-like_FMN-bd"/>
</dbReference>
<name>A0A2T0X894_9RHOB</name>
<dbReference type="EMBL" id="PVTT01000001">
    <property type="protein sequence ID" value="PRY95172.1"/>
    <property type="molecule type" value="Genomic_DNA"/>
</dbReference>
<feature type="active site" description="Proton donor" evidence="8">
    <location>
        <position position="98"/>
    </location>
</feature>
<evidence type="ECO:0000256" key="2">
    <source>
        <dbReference type="ARBA" id="ARBA00022630"/>
    </source>
</evidence>
<dbReference type="AlphaFoldDB" id="A0A2T0X894"/>
<dbReference type="Pfam" id="PF01207">
    <property type="entry name" value="Dus"/>
    <property type="match status" value="1"/>
</dbReference>
<gene>
    <name evidence="11" type="ORF">BCF33_0786</name>
</gene>
<feature type="binding site" evidence="9">
    <location>
        <begin position="16"/>
        <end position="18"/>
    </location>
    <ligand>
        <name>FMN</name>
        <dbReference type="ChEBI" id="CHEBI:58210"/>
    </ligand>
</feature>